<dbReference type="KEGG" id="rsi:Runsl_3444"/>
<keyword evidence="5" id="KW-1185">Reference proteome</keyword>
<feature type="transmembrane region" description="Helical" evidence="3">
    <location>
        <begin position="50"/>
        <end position="68"/>
    </location>
</feature>
<accession>A0A7U3ZM88</accession>
<proteinExistence type="predicted"/>
<dbReference type="Proteomes" id="UP000000493">
    <property type="component" value="Chromosome"/>
</dbReference>
<evidence type="ECO:0000256" key="3">
    <source>
        <dbReference type="SAM" id="Phobius"/>
    </source>
</evidence>
<dbReference type="InterPro" id="IPR045755">
    <property type="entry name" value="FtsL-like"/>
</dbReference>
<evidence type="ECO:0000313" key="4">
    <source>
        <dbReference type="EMBL" id="AEI49810.1"/>
    </source>
</evidence>
<keyword evidence="1" id="KW-0175">Coiled coil</keyword>
<reference evidence="4 5" key="2">
    <citation type="journal article" date="2012" name="Stand. Genomic Sci.">
        <title>Complete genome sequence of the aquatic bacterium Runella slithyformis type strain (LSU 4(T)).</title>
        <authorList>
            <person name="Copeland A."/>
            <person name="Zhang X."/>
            <person name="Misra M."/>
            <person name="Lapidus A."/>
            <person name="Nolan M."/>
            <person name="Lucas S."/>
            <person name="Deshpande S."/>
            <person name="Cheng J.F."/>
            <person name="Tapia R."/>
            <person name="Goodwin L.A."/>
            <person name="Pitluck S."/>
            <person name="Liolios K."/>
            <person name="Pagani I."/>
            <person name="Ivanova N."/>
            <person name="Mikhailova N."/>
            <person name="Pati A."/>
            <person name="Chen A."/>
            <person name="Palaniappan K."/>
            <person name="Land M."/>
            <person name="Hauser L."/>
            <person name="Pan C."/>
            <person name="Jeffries C.D."/>
            <person name="Detter J.C."/>
            <person name="Brambilla E.M."/>
            <person name="Rohde M."/>
            <person name="Djao O.D."/>
            <person name="Goker M."/>
            <person name="Sikorski J."/>
            <person name="Tindall B.J."/>
            <person name="Woyke T."/>
            <person name="Bristow J."/>
            <person name="Eisen J.A."/>
            <person name="Markowitz V."/>
            <person name="Hugenholtz P."/>
            <person name="Kyrpides N.C."/>
            <person name="Klenk H.P."/>
            <person name="Mavromatis K."/>
        </authorList>
    </citation>
    <scope>NUCLEOTIDE SEQUENCE [LARGE SCALE GENOMIC DNA]</scope>
    <source>
        <strain evidence="5">ATCC 29530 / DSM 19594 / LMG 11500 / NCIMB 11436 / LSU 4</strain>
    </source>
</reference>
<feature type="coiled-coil region" evidence="1">
    <location>
        <begin position="68"/>
        <end position="95"/>
    </location>
</feature>
<evidence type="ECO:0000313" key="5">
    <source>
        <dbReference type="Proteomes" id="UP000000493"/>
    </source>
</evidence>
<feature type="region of interest" description="Disordered" evidence="2">
    <location>
        <begin position="110"/>
        <end position="130"/>
    </location>
</feature>
<evidence type="ECO:0008006" key="6">
    <source>
        <dbReference type="Google" id="ProtNLM"/>
    </source>
</evidence>
<keyword evidence="3" id="KW-0472">Membrane</keyword>
<protein>
    <recommendedName>
        <fullName evidence="6">S-adenosyl-methyltransferase</fullName>
    </recommendedName>
</protein>
<sequence length="130" mass="15266">MAINVLKAQNQKRTARPARSKSRVLTWLGQWFHIEKWIGGREFPVRYLDGTLYLLLLGLIVIFFRINAERQMRQLRKATEEVNNYRAAYTILKANYMKMGKQSELAPKVAKMGLSESRKTPQRIQVKREN</sequence>
<keyword evidence="3" id="KW-0812">Transmembrane</keyword>
<gene>
    <name evidence="4" type="ordered locus">Runsl_3444</name>
</gene>
<organism evidence="4 5">
    <name type="scientific">Runella slithyformis (strain ATCC 29530 / DSM 19594 / LMG 11500 / NCIMB 11436 / LSU 4)</name>
    <dbReference type="NCBI Taxonomy" id="761193"/>
    <lineage>
        <taxon>Bacteria</taxon>
        <taxon>Pseudomonadati</taxon>
        <taxon>Bacteroidota</taxon>
        <taxon>Cytophagia</taxon>
        <taxon>Cytophagales</taxon>
        <taxon>Spirosomataceae</taxon>
        <taxon>Runella</taxon>
    </lineage>
</organism>
<evidence type="ECO:0000256" key="1">
    <source>
        <dbReference type="SAM" id="Coils"/>
    </source>
</evidence>
<dbReference type="Pfam" id="PF19579">
    <property type="entry name" value="FtsL_2"/>
    <property type="match status" value="1"/>
</dbReference>
<dbReference type="RefSeq" id="WP_013929114.1">
    <property type="nucleotide sequence ID" value="NC_015703.1"/>
</dbReference>
<keyword evidence="3" id="KW-1133">Transmembrane helix</keyword>
<dbReference type="AlphaFoldDB" id="A0A7U3ZM88"/>
<reference evidence="5" key="1">
    <citation type="submission" date="2011-06" db="EMBL/GenBank/DDBJ databases">
        <title>The complete genome of chromosome of Runella slithyformis DSM 19594.</title>
        <authorList>
            <consortium name="US DOE Joint Genome Institute (JGI-PGF)"/>
            <person name="Lucas S."/>
            <person name="Han J."/>
            <person name="Lapidus A."/>
            <person name="Bruce D."/>
            <person name="Goodwin L."/>
            <person name="Pitluck S."/>
            <person name="Peters L."/>
            <person name="Kyrpides N."/>
            <person name="Mavromatis K."/>
            <person name="Ivanova N."/>
            <person name="Ovchinnikova G."/>
            <person name="Zhang X."/>
            <person name="Misra M."/>
            <person name="Detter J.C."/>
            <person name="Tapia R."/>
            <person name="Han C."/>
            <person name="Land M."/>
            <person name="Hauser L."/>
            <person name="Markowitz V."/>
            <person name="Cheng J.-F."/>
            <person name="Hugenholtz P."/>
            <person name="Woyke T."/>
            <person name="Wu D."/>
            <person name="Tindall B."/>
            <person name="Faehrich R."/>
            <person name="Brambilla E."/>
            <person name="Klenk H.-P."/>
            <person name="Eisen J.A."/>
        </authorList>
    </citation>
    <scope>NUCLEOTIDE SEQUENCE [LARGE SCALE GENOMIC DNA]</scope>
    <source>
        <strain evidence="5">ATCC 29530 / DSM 19594 / LMG 11500 / NCIMB 11436 / LSU 4</strain>
    </source>
</reference>
<dbReference type="EMBL" id="CP002859">
    <property type="protein sequence ID" value="AEI49810.1"/>
    <property type="molecule type" value="Genomic_DNA"/>
</dbReference>
<name>A0A7U3ZM88_RUNSL</name>
<evidence type="ECO:0000256" key="2">
    <source>
        <dbReference type="SAM" id="MobiDB-lite"/>
    </source>
</evidence>